<evidence type="ECO:0000313" key="3">
    <source>
        <dbReference type="Proteomes" id="UP001203297"/>
    </source>
</evidence>
<evidence type="ECO:0000313" key="2">
    <source>
        <dbReference type="EMBL" id="KAI0301727.1"/>
    </source>
</evidence>
<evidence type="ECO:0000256" key="1">
    <source>
        <dbReference type="SAM" id="SignalP"/>
    </source>
</evidence>
<keyword evidence="3" id="KW-1185">Reference proteome</keyword>
<protein>
    <recommendedName>
        <fullName evidence="4">Secreted protein</fullName>
    </recommendedName>
</protein>
<name>A0AAD4M6X0_9AGAM</name>
<keyword evidence="1" id="KW-0732">Signal</keyword>
<proteinExistence type="predicted"/>
<organism evidence="2 3">
    <name type="scientific">Multifurca ochricompacta</name>
    <dbReference type="NCBI Taxonomy" id="376703"/>
    <lineage>
        <taxon>Eukaryota</taxon>
        <taxon>Fungi</taxon>
        <taxon>Dikarya</taxon>
        <taxon>Basidiomycota</taxon>
        <taxon>Agaricomycotina</taxon>
        <taxon>Agaricomycetes</taxon>
        <taxon>Russulales</taxon>
        <taxon>Russulaceae</taxon>
        <taxon>Multifurca</taxon>
    </lineage>
</organism>
<evidence type="ECO:0008006" key="4">
    <source>
        <dbReference type="Google" id="ProtNLM"/>
    </source>
</evidence>
<reference evidence="2" key="1">
    <citation type="journal article" date="2022" name="New Phytol.">
        <title>Evolutionary transition to the ectomycorrhizal habit in the genomes of a hyperdiverse lineage of mushroom-forming fungi.</title>
        <authorList>
            <person name="Looney B."/>
            <person name="Miyauchi S."/>
            <person name="Morin E."/>
            <person name="Drula E."/>
            <person name="Courty P.E."/>
            <person name="Kohler A."/>
            <person name="Kuo A."/>
            <person name="LaButti K."/>
            <person name="Pangilinan J."/>
            <person name="Lipzen A."/>
            <person name="Riley R."/>
            <person name="Andreopoulos W."/>
            <person name="He G."/>
            <person name="Johnson J."/>
            <person name="Nolan M."/>
            <person name="Tritt A."/>
            <person name="Barry K.W."/>
            <person name="Grigoriev I.V."/>
            <person name="Nagy L.G."/>
            <person name="Hibbett D."/>
            <person name="Henrissat B."/>
            <person name="Matheny P.B."/>
            <person name="Labbe J."/>
            <person name="Martin F.M."/>
        </authorList>
    </citation>
    <scope>NUCLEOTIDE SEQUENCE</scope>
    <source>
        <strain evidence="2">BPL690</strain>
    </source>
</reference>
<accession>A0AAD4M6X0</accession>
<comment type="caution">
    <text evidence="2">The sequence shown here is derived from an EMBL/GenBank/DDBJ whole genome shotgun (WGS) entry which is preliminary data.</text>
</comment>
<dbReference type="Proteomes" id="UP001203297">
    <property type="component" value="Unassembled WGS sequence"/>
</dbReference>
<feature type="chain" id="PRO_5041961742" description="Secreted protein" evidence="1">
    <location>
        <begin position="23"/>
        <end position="103"/>
    </location>
</feature>
<gene>
    <name evidence="2" type="ORF">B0F90DRAFT_291876</name>
</gene>
<dbReference type="AlphaFoldDB" id="A0AAD4M6X0"/>
<feature type="signal peptide" evidence="1">
    <location>
        <begin position="1"/>
        <end position="22"/>
    </location>
</feature>
<dbReference type="EMBL" id="WTXG01000013">
    <property type="protein sequence ID" value="KAI0301727.1"/>
    <property type="molecule type" value="Genomic_DNA"/>
</dbReference>
<sequence length="103" mass="11819">MQTVATRPGFACLTSLLVFCHCRSILKYEFRNRTYILVSQSCGLSRGVERSTRLSSDPRKISNPLFVRQGHWVLSRARMFLMQVSETQAMVRHGHSKGCQQWG</sequence>